<dbReference type="InterPro" id="IPR013320">
    <property type="entry name" value="ConA-like_dom_sf"/>
</dbReference>
<dbReference type="Proteomes" id="UP001284601">
    <property type="component" value="Unassembled WGS sequence"/>
</dbReference>
<sequence>MTGSRRFNGAIDAIRFTLTSPNPTGAITLLAVIKPINVSERVALLNGSGYTPEWGWASGQVYLYNPSSPSSGPFAPTANRWQVFATTKAAGTFRPIHHLKLLDAADTPLHREGATELPNFTPLSYWDLGTDSTDWSTATDWWYEGLVAGFAIFDRVLSNTEIEACTSWATIRALNPVRATRLDGDPPFAGQELTRPQRSTHHTESPPSFWPSQYCEMVMADNPSAYFRLGESFGTTAVDTVGGAAGTYVGTFALGQPAVAPWSGGTAVRFDALTRGYVSVVDRAALDLGDTFTLEAWVRMSDVVLGGIVDKGDGGYILRTTESGRLLLRRNNRGDVVTSTVALTPGKAHHVVATKAAGVAKLYLDGVDVTGTVTNQTMQDTALPLNIGAADAGINNLLTGTIDEVALYKTALTATRVRAHYDAGTGAVVSRWSGSNWQDVPVDVWNGTSWRRTEEIARA</sequence>
<evidence type="ECO:0000313" key="5">
    <source>
        <dbReference type="EMBL" id="MDW5595774.1"/>
    </source>
</evidence>
<keyword evidence="2" id="KW-1015">Disulfide bond</keyword>
<accession>A0ABU4HUQ6</accession>
<evidence type="ECO:0000256" key="1">
    <source>
        <dbReference type="ARBA" id="ARBA00022729"/>
    </source>
</evidence>
<dbReference type="RefSeq" id="WP_318598112.1">
    <property type="nucleotide sequence ID" value="NZ_JAWSTH010000040.1"/>
</dbReference>
<feature type="domain" description="LamG-like jellyroll fold" evidence="4">
    <location>
        <begin position="290"/>
        <end position="415"/>
    </location>
</feature>
<protein>
    <submittedName>
        <fullName evidence="5">LamG domain-containing protein</fullName>
    </submittedName>
</protein>
<proteinExistence type="predicted"/>
<name>A0ABU4HUQ6_9ACTN</name>
<evidence type="ECO:0000259" key="4">
    <source>
        <dbReference type="SMART" id="SM00560"/>
    </source>
</evidence>
<gene>
    <name evidence="5" type="ORF">R7226_15600</name>
</gene>
<comment type="caution">
    <text evidence="5">The sequence shown here is derived from an EMBL/GenBank/DDBJ whole genome shotgun (WGS) entry which is preliminary data.</text>
</comment>
<dbReference type="SUPFAM" id="SSF49899">
    <property type="entry name" value="Concanavalin A-like lectins/glucanases"/>
    <property type="match status" value="2"/>
</dbReference>
<dbReference type="SMART" id="SM00560">
    <property type="entry name" value="LamGL"/>
    <property type="match status" value="1"/>
</dbReference>
<dbReference type="EMBL" id="JAWSTH010000040">
    <property type="protein sequence ID" value="MDW5595774.1"/>
    <property type="molecule type" value="Genomic_DNA"/>
</dbReference>
<reference evidence="6" key="1">
    <citation type="submission" date="2023-07" db="EMBL/GenBank/DDBJ databases">
        <title>Conexibacter stalactiti sp. nov., isolated from stalactites in a lava cave and emended description of the genus Conexibacter.</title>
        <authorList>
            <person name="Lee S.D."/>
        </authorList>
    </citation>
    <scope>NUCLEOTIDE SEQUENCE [LARGE SCALE GENOMIC DNA]</scope>
    <source>
        <strain evidence="6">KCTC 39840</strain>
    </source>
</reference>
<feature type="region of interest" description="Disordered" evidence="3">
    <location>
        <begin position="184"/>
        <end position="207"/>
    </location>
</feature>
<evidence type="ECO:0000256" key="2">
    <source>
        <dbReference type="ARBA" id="ARBA00023157"/>
    </source>
</evidence>
<keyword evidence="1" id="KW-0732">Signal</keyword>
<evidence type="ECO:0000256" key="3">
    <source>
        <dbReference type="SAM" id="MobiDB-lite"/>
    </source>
</evidence>
<dbReference type="InterPro" id="IPR006558">
    <property type="entry name" value="LamG-like"/>
</dbReference>
<organism evidence="5 6">
    <name type="scientific">Conexibacter stalactiti</name>
    <dbReference type="NCBI Taxonomy" id="1940611"/>
    <lineage>
        <taxon>Bacteria</taxon>
        <taxon>Bacillati</taxon>
        <taxon>Actinomycetota</taxon>
        <taxon>Thermoleophilia</taxon>
        <taxon>Solirubrobacterales</taxon>
        <taxon>Conexibacteraceae</taxon>
        <taxon>Conexibacter</taxon>
    </lineage>
</organism>
<keyword evidence="6" id="KW-1185">Reference proteome</keyword>
<dbReference type="Pfam" id="PF13385">
    <property type="entry name" value="Laminin_G_3"/>
    <property type="match status" value="1"/>
</dbReference>
<evidence type="ECO:0000313" key="6">
    <source>
        <dbReference type="Proteomes" id="UP001284601"/>
    </source>
</evidence>
<reference evidence="5 6" key="2">
    <citation type="submission" date="2023-10" db="EMBL/GenBank/DDBJ databases">
        <authorList>
            <person name="Han X.F."/>
        </authorList>
    </citation>
    <scope>NUCLEOTIDE SEQUENCE [LARGE SCALE GENOMIC DNA]</scope>
    <source>
        <strain evidence="5 6">KCTC 39840</strain>
    </source>
</reference>
<dbReference type="Gene3D" id="2.60.120.200">
    <property type="match status" value="2"/>
</dbReference>